<name>A0A9W9MLB9_9EURO</name>
<organism evidence="1 2">
    <name type="scientific">Penicillium cf. viridicatum</name>
    <dbReference type="NCBI Taxonomy" id="2972119"/>
    <lineage>
        <taxon>Eukaryota</taxon>
        <taxon>Fungi</taxon>
        <taxon>Dikarya</taxon>
        <taxon>Ascomycota</taxon>
        <taxon>Pezizomycotina</taxon>
        <taxon>Eurotiomycetes</taxon>
        <taxon>Eurotiomycetidae</taxon>
        <taxon>Eurotiales</taxon>
        <taxon>Aspergillaceae</taxon>
        <taxon>Penicillium</taxon>
    </lineage>
</organism>
<protein>
    <submittedName>
        <fullName evidence="1">Uncharacterized protein</fullName>
    </submittedName>
</protein>
<dbReference type="EMBL" id="JAPQKQ010000003">
    <property type="protein sequence ID" value="KAJ5203483.1"/>
    <property type="molecule type" value="Genomic_DNA"/>
</dbReference>
<comment type="caution">
    <text evidence="1">The sequence shown here is derived from an EMBL/GenBank/DDBJ whole genome shotgun (WGS) entry which is preliminary data.</text>
</comment>
<reference evidence="1" key="1">
    <citation type="submission" date="2022-11" db="EMBL/GenBank/DDBJ databases">
        <authorList>
            <person name="Petersen C."/>
        </authorList>
    </citation>
    <scope>NUCLEOTIDE SEQUENCE</scope>
    <source>
        <strain evidence="1">IBT 20477</strain>
    </source>
</reference>
<accession>A0A9W9MLB9</accession>
<evidence type="ECO:0000313" key="2">
    <source>
        <dbReference type="Proteomes" id="UP001150942"/>
    </source>
</evidence>
<evidence type="ECO:0000313" key="1">
    <source>
        <dbReference type="EMBL" id="KAJ5203483.1"/>
    </source>
</evidence>
<dbReference type="OrthoDB" id="5327538at2759"/>
<sequence>MASEQGLARPWKTKRIQQILTSHLENQDMTTCRLVRRKFAVYLAPILFADIEVRFRTSTFSRPSRMAALGRIGGHVQAMTFKISHDKETFLPPILDPIMGTEQTFIYTPQRC</sequence>
<keyword evidence="2" id="KW-1185">Reference proteome</keyword>
<dbReference type="Proteomes" id="UP001150942">
    <property type="component" value="Unassembled WGS sequence"/>
</dbReference>
<dbReference type="AlphaFoldDB" id="A0A9W9MLB9"/>
<gene>
    <name evidence="1" type="ORF">N7449_005562</name>
</gene>
<proteinExistence type="predicted"/>
<reference evidence="1" key="2">
    <citation type="journal article" date="2023" name="IMA Fungus">
        <title>Comparative genomic study of the Penicillium genus elucidates a diverse pangenome and 15 lateral gene transfer events.</title>
        <authorList>
            <person name="Petersen C."/>
            <person name="Sorensen T."/>
            <person name="Nielsen M.R."/>
            <person name="Sondergaard T.E."/>
            <person name="Sorensen J.L."/>
            <person name="Fitzpatrick D.A."/>
            <person name="Frisvad J.C."/>
            <person name="Nielsen K.L."/>
        </authorList>
    </citation>
    <scope>NUCLEOTIDE SEQUENCE</scope>
    <source>
        <strain evidence="1">IBT 20477</strain>
    </source>
</reference>